<feature type="non-terminal residue" evidence="1">
    <location>
        <position position="146"/>
    </location>
</feature>
<organism evidence="1">
    <name type="scientific">marine sediment metagenome</name>
    <dbReference type="NCBI Taxonomy" id="412755"/>
    <lineage>
        <taxon>unclassified sequences</taxon>
        <taxon>metagenomes</taxon>
        <taxon>ecological metagenomes</taxon>
    </lineage>
</organism>
<evidence type="ECO:0000313" key="1">
    <source>
        <dbReference type="EMBL" id="GAG49905.1"/>
    </source>
</evidence>
<dbReference type="PROSITE" id="PS50005">
    <property type="entry name" value="TPR"/>
    <property type="match status" value="2"/>
</dbReference>
<feature type="non-terminal residue" evidence="1">
    <location>
        <position position="1"/>
    </location>
</feature>
<dbReference type="InterPro" id="IPR019734">
    <property type="entry name" value="TPR_rpt"/>
</dbReference>
<dbReference type="PANTHER" id="PTHR44523:SF1">
    <property type="entry name" value="TETRATRICOPEPTIDE REPEAT PROTEIN 13"/>
    <property type="match status" value="1"/>
</dbReference>
<comment type="caution">
    <text evidence="1">The sequence shown here is derived from an EMBL/GenBank/DDBJ whole genome shotgun (WGS) entry which is preliminary data.</text>
</comment>
<dbReference type="Gene3D" id="1.25.40.10">
    <property type="entry name" value="Tetratricopeptide repeat domain"/>
    <property type="match status" value="1"/>
</dbReference>
<dbReference type="PANTHER" id="PTHR44523">
    <property type="entry name" value="TETRATRICOPEPTIDE REPEAT PROTEIN 13"/>
    <property type="match status" value="1"/>
</dbReference>
<gene>
    <name evidence="1" type="ORF">S01H1_84024</name>
</gene>
<dbReference type="Pfam" id="PF13432">
    <property type="entry name" value="TPR_16"/>
    <property type="match status" value="2"/>
</dbReference>
<sequence length="146" mass="16472">EAAEQYIALRDAEPQHTWIRTALAHLYYRIGSYDKAVEEFEGAIVMEPENWALIDDEVESLVGSGLIREAIERLHTLLTEQGEFADLHARLGDLYGRIGDDEAAMHHYHTALDLQPNYLEATVKLGTQHLITGRWDEAAEAFHAAC</sequence>
<name>X0Y2H3_9ZZZZ</name>
<proteinExistence type="predicted"/>
<accession>X0Y2H3</accession>
<protein>
    <submittedName>
        <fullName evidence="1">Uncharacterized protein</fullName>
    </submittedName>
</protein>
<dbReference type="AlphaFoldDB" id="X0Y2H3"/>
<dbReference type="InterPro" id="IPR011990">
    <property type="entry name" value="TPR-like_helical_dom_sf"/>
</dbReference>
<dbReference type="SMART" id="SM00028">
    <property type="entry name" value="TPR"/>
    <property type="match status" value="2"/>
</dbReference>
<dbReference type="SUPFAM" id="SSF48452">
    <property type="entry name" value="TPR-like"/>
    <property type="match status" value="1"/>
</dbReference>
<dbReference type="EMBL" id="BARS01057261">
    <property type="protein sequence ID" value="GAG49905.1"/>
    <property type="molecule type" value="Genomic_DNA"/>
</dbReference>
<reference evidence="1" key="1">
    <citation type="journal article" date="2014" name="Front. Microbiol.">
        <title>High frequency of phylogenetically diverse reductive dehalogenase-homologous genes in deep subseafloor sedimentary metagenomes.</title>
        <authorList>
            <person name="Kawai M."/>
            <person name="Futagami T."/>
            <person name="Toyoda A."/>
            <person name="Takaki Y."/>
            <person name="Nishi S."/>
            <person name="Hori S."/>
            <person name="Arai W."/>
            <person name="Tsubouchi T."/>
            <person name="Morono Y."/>
            <person name="Uchiyama I."/>
            <person name="Ito T."/>
            <person name="Fujiyama A."/>
            <person name="Inagaki F."/>
            <person name="Takami H."/>
        </authorList>
    </citation>
    <scope>NUCLEOTIDE SEQUENCE</scope>
    <source>
        <strain evidence="1">Expedition CK06-06</strain>
    </source>
</reference>